<dbReference type="Proteomes" id="UP000637074">
    <property type="component" value="Unassembled WGS sequence"/>
</dbReference>
<sequence length="60" mass="7246">MCSNYERYNLEKVTFKRNGEINQEFREIKVQVGEISSKVREIIRKTREIPVWTGEIRSEQ</sequence>
<organism evidence="1 2">
    <name type="scientific">Neobacillus kokaensis</name>
    <dbReference type="NCBI Taxonomy" id="2759023"/>
    <lineage>
        <taxon>Bacteria</taxon>
        <taxon>Bacillati</taxon>
        <taxon>Bacillota</taxon>
        <taxon>Bacilli</taxon>
        <taxon>Bacillales</taxon>
        <taxon>Bacillaceae</taxon>
        <taxon>Neobacillus</taxon>
    </lineage>
</organism>
<keyword evidence="2" id="KW-1185">Reference proteome</keyword>
<comment type="caution">
    <text evidence="1">The sequence shown here is derived from an EMBL/GenBank/DDBJ whole genome shotgun (WGS) entry which is preliminary data.</text>
</comment>
<name>A0ABQ3N0F6_9BACI</name>
<evidence type="ECO:0000313" key="1">
    <source>
        <dbReference type="EMBL" id="GHH97468.1"/>
    </source>
</evidence>
<proteinExistence type="predicted"/>
<evidence type="ECO:0000313" key="2">
    <source>
        <dbReference type="Proteomes" id="UP000637074"/>
    </source>
</evidence>
<accession>A0ABQ3N0F6</accession>
<dbReference type="EMBL" id="BNDS01000003">
    <property type="protein sequence ID" value="GHH97468.1"/>
    <property type="molecule type" value="Genomic_DNA"/>
</dbReference>
<reference evidence="1 2" key="1">
    <citation type="journal article" date="2022" name="Int. J. Syst. Evol. Microbiol.">
        <title>Neobacillus kokaensis sp. nov., isolated from soil.</title>
        <authorList>
            <person name="Yuki K."/>
            <person name="Matsubara H."/>
            <person name="Yamaguchi S."/>
        </authorList>
    </citation>
    <scope>NUCLEOTIDE SEQUENCE [LARGE SCALE GENOMIC DNA]</scope>
    <source>
        <strain evidence="1 2">LOB 377</strain>
    </source>
</reference>
<gene>
    <name evidence="1" type="ORF">AM1BK_10110</name>
</gene>
<protein>
    <submittedName>
        <fullName evidence="1">Uncharacterized protein</fullName>
    </submittedName>
</protein>